<gene>
    <name evidence="2" type="ORF">FSZ17_12645</name>
</gene>
<proteinExistence type="predicted"/>
<dbReference type="InterPro" id="IPR034660">
    <property type="entry name" value="DinB/YfiT-like"/>
</dbReference>
<feature type="domain" description="DinB-like" evidence="1">
    <location>
        <begin position="12"/>
        <end position="146"/>
    </location>
</feature>
<dbReference type="InterPro" id="IPR024775">
    <property type="entry name" value="DinB-like"/>
</dbReference>
<dbReference type="SUPFAM" id="SSF109854">
    <property type="entry name" value="DinB/YfiT-like putative metalloenzymes"/>
    <property type="match status" value="1"/>
</dbReference>
<organism evidence="2 3">
    <name type="scientific">Cytobacillus dafuensis</name>
    <name type="common">Bacillus dafuensis</name>
    <dbReference type="NCBI Taxonomy" id="1742359"/>
    <lineage>
        <taxon>Bacteria</taxon>
        <taxon>Bacillati</taxon>
        <taxon>Bacillota</taxon>
        <taxon>Bacilli</taxon>
        <taxon>Bacillales</taxon>
        <taxon>Bacillaceae</taxon>
        <taxon>Cytobacillus</taxon>
    </lineage>
</organism>
<dbReference type="STRING" id="1742359.GCA_001439625_02256"/>
<dbReference type="AlphaFoldDB" id="A0A5B8Z4H7"/>
<evidence type="ECO:0000313" key="3">
    <source>
        <dbReference type="Proteomes" id="UP000321555"/>
    </source>
</evidence>
<name>A0A5B8Z4H7_CYTDA</name>
<dbReference type="Proteomes" id="UP000321555">
    <property type="component" value="Chromosome"/>
</dbReference>
<protein>
    <submittedName>
        <fullName evidence="2">DinB family protein</fullName>
    </submittedName>
</protein>
<reference evidence="3" key="1">
    <citation type="submission" date="2019-08" db="EMBL/GenBank/DDBJ databases">
        <authorList>
            <person name="Zheng X."/>
        </authorList>
    </citation>
    <scope>NUCLEOTIDE SEQUENCE [LARGE SCALE GENOMIC DNA]</scope>
    <source>
        <strain evidence="3">FJAT-25496</strain>
    </source>
</reference>
<dbReference type="Gene3D" id="1.20.120.450">
    <property type="entry name" value="dinb family like domain"/>
    <property type="match status" value="1"/>
</dbReference>
<evidence type="ECO:0000259" key="1">
    <source>
        <dbReference type="Pfam" id="PF12867"/>
    </source>
</evidence>
<dbReference type="KEGG" id="bda:FSZ17_12645"/>
<accession>A0A5B8Z4H7</accession>
<dbReference type="OrthoDB" id="4295522at2"/>
<evidence type="ECO:0000313" key="2">
    <source>
        <dbReference type="EMBL" id="QED48022.1"/>
    </source>
</evidence>
<keyword evidence="3" id="KW-1185">Reference proteome</keyword>
<dbReference type="RefSeq" id="WP_057776870.1">
    <property type="nucleotide sequence ID" value="NZ_CP042593.1"/>
</dbReference>
<dbReference type="Pfam" id="PF12867">
    <property type="entry name" value="DinB_2"/>
    <property type="match status" value="1"/>
</dbReference>
<dbReference type="EMBL" id="CP042593">
    <property type="protein sequence ID" value="QED48022.1"/>
    <property type="molecule type" value="Genomic_DNA"/>
</dbReference>
<sequence length="158" mass="18098">MSNALLSTAKSVRQMVIQQIQSISEELFDVQPDQFNNTIRWNVGHIAFINEYFLSLALPIEFNLPDNYAQLFNTGTKPSDWNDIPPTKEQLIQNLSSQLASFSDIPSSVFDQQMHPPIELGPLKFETFEEVFNFATVHETMHFATISCLLKVLQYQKV</sequence>